<gene>
    <name evidence="1" type="ORF">SAMN05443549_1231</name>
</gene>
<organism evidence="1 2">
    <name type="scientific">Flavobacterium fluvii</name>
    <dbReference type="NCBI Taxonomy" id="468056"/>
    <lineage>
        <taxon>Bacteria</taxon>
        <taxon>Pseudomonadati</taxon>
        <taxon>Bacteroidota</taxon>
        <taxon>Flavobacteriia</taxon>
        <taxon>Flavobacteriales</taxon>
        <taxon>Flavobacteriaceae</taxon>
        <taxon>Flavobacterium</taxon>
    </lineage>
</organism>
<dbReference type="Pfam" id="PF13585">
    <property type="entry name" value="CHU_C"/>
    <property type="match status" value="1"/>
</dbReference>
<dbReference type="STRING" id="468056.SAMN05443549_1231"/>
<proteinExistence type="predicted"/>
<feature type="non-terminal residue" evidence="1">
    <location>
        <position position="1"/>
    </location>
</feature>
<reference evidence="2" key="1">
    <citation type="submission" date="2016-11" db="EMBL/GenBank/DDBJ databases">
        <authorList>
            <person name="Varghese N."/>
            <person name="Submissions S."/>
        </authorList>
    </citation>
    <scope>NUCLEOTIDE SEQUENCE [LARGE SCALE GENOMIC DNA]</scope>
    <source>
        <strain evidence="2">DSM 19978</strain>
    </source>
</reference>
<sequence length="893" mass="94442">SNCQAIVPDFTKNVTATDTCTSSDLLIVTQSPAAGTLVQSGTTSILITVKDACGNETSCEAQLIVTNFILANDDAGTPVNGYTGGIAYTNVLSNDLLNCATATTQTVSTSFVSSTNPGITLLGTNVIVAPGTPAGSYSLEYQICEIANSQNCDNAIVSFTVTKPVIDAVPDSAGPIVGVNQTIPNVISNVLANDTLNGIPVVPTEVTLIRPNDNPFLHINPDGSVDVLPNAPEGPQTVSYQICEILNPTNCDSAIVTINIEKPVMRISATPVCINDVPYINYSATPGNFTPVNGLTITWTDSNNNVIETMTGLPLTGKVLWPGAKVDQNGNGTDWPGWVFTNNKWIQAADGFENLRPKATLAFTLNPTETIVVDYPPSDPLCTSRPTFVIDANDDNASTDNGQNGVPNIVNVFTNDLLNNTAINPADVDLTTITPNNNLILNLNNGWVDVKAGTPAGIYTLTYQICEKADSGNCSQAVVTVTVAKPRMASSAPVINRTVNCDATSLVLNLLENVTMNESPVTIDIVNLSLTSGNYPNITLNNLGSLNVENGIPVGLYQFAFEVCDKLNPGNCAAGFVNITVQDINAPVFAALPVTKTISCSEPLVFAQAVATDICSTVTLTFVDTKTNGACAGSYSITRTWTATDASSNTTKASQTINVQDLVGPTTTTVFPASVDVTCDAIPAKPNLVFVDNCSTVATPVYTENIINQTPASYSIVREWNVADACGNASRFVQIVNVSITNGGKTITSAACNADSTPIELGDLLPEGIPRNGTWVNKDNVGILQGSIFNPLNAPLGNHVFEYNVIDGSCPTRITLNMNVNFDCKVLGCESVLVHNAFTPNWDGINDVLVIDGVNDDICYPSGIGIEIYNRWGVLVFETTKYDNETNAFEGYS</sequence>
<evidence type="ECO:0000313" key="2">
    <source>
        <dbReference type="Proteomes" id="UP000184516"/>
    </source>
</evidence>
<accession>A0A1M5Q5L6</accession>
<dbReference type="RefSeq" id="WP_141226202.1">
    <property type="nucleotide sequence ID" value="NZ_FQWB01000023.1"/>
</dbReference>
<evidence type="ECO:0000313" key="1">
    <source>
        <dbReference type="EMBL" id="SHH09216.1"/>
    </source>
</evidence>
<name>A0A1M5Q5L6_9FLAO</name>
<feature type="non-terminal residue" evidence="1">
    <location>
        <position position="893"/>
    </location>
</feature>
<dbReference type="EMBL" id="FQWB01000023">
    <property type="protein sequence ID" value="SHH09216.1"/>
    <property type="molecule type" value="Genomic_DNA"/>
</dbReference>
<dbReference type="Proteomes" id="UP000184516">
    <property type="component" value="Unassembled WGS sequence"/>
</dbReference>
<protein>
    <submittedName>
        <fullName evidence="1">C-terminal domain of CHU protein family protein</fullName>
    </submittedName>
</protein>
<dbReference type="OrthoDB" id="9805017at2"/>
<keyword evidence="2" id="KW-1185">Reference proteome</keyword>
<dbReference type="AlphaFoldDB" id="A0A1M5Q5L6"/>